<feature type="compositionally biased region" description="Basic and acidic residues" evidence="1">
    <location>
        <begin position="230"/>
        <end position="246"/>
    </location>
</feature>
<evidence type="ECO:0000313" key="3">
    <source>
        <dbReference type="Proteomes" id="UP001159363"/>
    </source>
</evidence>
<feature type="region of interest" description="Disordered" evidence="1">
    <location>
        <begin position="398"/>
        <end position="424"/>
    </location>
</feature>
<feature type="compositionally biased region" description="Gly residues" evidence="1">
    <location>
        <begin position="414"/>
        <end position="424"/>
    </location>
</feature>
<proteinExistence type="predicted"/>
<protein>
    <submittedName>
        <fullName evidence="2">Uncharacterized protein</fullName>
    </submittedName>
</protein>
<dbReference type="Proteomes" id="UP001159363">
    <property type="component" value="Chromosome 9"/>
</dbReference>
<feature type="compositionally biased region" description="Gly residues" evidence="1">
    <location>
        <begin position="255"/>
        <end position="269"/>
    </location>
</feature>
<feature type="compositionally biased region" description="Low complexity" evidence="1">
    <location>
        <begin position="398"/>
        <end position="413"/>
    </location>
</feature>
<feature type="compositionally biased region" description="Basic residues" evidence="1">
    <location>
        <begin position="74"/>
        <end position="86"/>
    </location>
</feature>
<gene>
    <name evidence="2" type="ORF">PR048_025183</name>
</gene>
<evidence type="ECO:0000313" key="2">
    <source>
        <dbReference type="EMBL" id="KAJ8874337.1"/>
    </source>
</evidence>
<accession>A0ABQ9GQK2</accession>
<comment type="caution">
    <text evidence="2">The sequence shown here is derived from an EMBL/GenBank/DDBJ whole genome shotgun (WGS) entry which is preliminary data.</text>
</comment>
<feature type="region of interest" description="Disordered" evidence="1">
    <location>
        <begin position="225"/>
        <end position="278"/>
    </location>
</feature>
<name>A0ABQ9GQK2_9NEOP</name>
<sequence length="622" mass="65300">MPLGGGFSRGSPVSPPLRFSAAPYSPHSGNIGRVVRLLASHLGEPGSIPGRVTFRFSQVEIVPGDAAGRGGGRSPRKPTNQRHRPARFPLAKNPVTRSGIEPGSPWWEAAQPPPQKVGTPIANQRLAPYSPATPAQPIRNLLRPPAANQAYGPFPELPLGQSDATTTGDPGIVAYSLGKKLDSTILRALEPRTVVHWQRHGNSSEDKLNCIHAKGDAHTTRLVAGVEGEGEGRVGGSHERRGDRPARGRPALTQGGEGDTSGWRGGWSAGGAPLEEAASSCEEQVASRAREGGAATECPQQRMSSAALGGVPTSAAAGFSLLAAASLAPHDHHEAAAIARSAADLHGLLPELNGADLAMSLSPKHTTPFSVTDILSPIEESYRKLELSAAAAAAAAAAPPSPYRSSTGGSSSSSGGGGGGGGASSPGAAAVMASPYMHVAHHQFAAAPQYCNGSELSAHYGDPRNSAAGWYGATANDPRFASTCTNYLNYSKVTAARASRRLHKQFLLLYYHLGSSFSVPYVPNGDINNYRSPSKCSFPIGYQSSPETFKSAHFTVNRLPQLLSYLHWLVVVFPHLTEPLRIPQLETSYLPDSFANSNTDENMFQPMKNAGRPCSALICILP</sequence>
<dbReference type="EMBL" id="JARBHB010000010">
    <property type="protein sequence ID" value="KAJ8874337.1"/>
    <property type="molecule type" value="Genomic_DNA"/>
</dbReference>
<feature type="region of interest" description="Disordered" evidence="1">
    <location>
        <begin position="63"/>
        <end position="86"/>
    </location>
</feature>
<keyword evidence="3" id="KW-1185">Reference proteome</keyword>
<evidence type="ECO:0000256" key="1">
    <source>
        <dbReference type="SAM" id="MobiDB-lite"/>
    </source>
</evidence>
<reference evidence="2 3" key="1">
    <citation type="submission" date="2023-02" db="EMBL/GenBank/DDBJ databases">
        <title>LHISI_Scaffold_Assembly.</title>
        <authorList>
            <person name="Stuart O.P."/>
            <person name="Cleave R."/>
            <person name="Magrath M.J.L."/>
            <person name="Mikheyev A.S."/>
        </authorList>
    </citation>
    <scope>NUCLEOTIDE SEQUENCE [LARGE SCALE GENOMIC DNA]</scope>
    <source>
        <strain evidence="2">Daus_M_001</strain>
        <tissue evidence="2">Leg muscle</tissue>
    </source>
</reference>
<organism evidence="2 3">
    <name type="scientific">Dryococelus australis</name>
    <dbReference type="NCBI Taxonomy" id="614101"/>
    <lineage>
        <taxon>Eukaryota</taxon>
        <taxon>Metazoa</taxon>
        <taxon>Ecdysozoa</taxon>
        <taxon>Arthropoda</taxon>
        <taxon>Hexapoda</taxon>
        <taxon>Insecta</taxon>
        <taxon>Pterygota</taxon>
        <taxon>Neoptera</taxon>
        <taxon>Polyneoptera</taxon>
        <taxon>Phasmatodea</taxon>
        <taxon>Verophasmatodea</taxon>
        <taxon>Anareolatae</taxon>
        <taxon>Phasmatidae</taxon>
        <taxon>Eurycanthinae</taxon>
        <taxon>Dryococelus</taxon>
    </lineage>
</organism>